<keyword evidence="2" id="KW-1133">Transmembrane helix</keyword>
<dbReference type="PANTHER" id="PTHR40465:SF1">
    <property type="entry name" value="DUF6534 DOMAIN-CONTAINING PROTEIN"/>
    <property type="match status" value="1"/>
</dbReference>
<proteinExistence type="predicted"/>
<feature type="transmembrane region" description="Helical" evidence="2">
    <location>
        <begin position="86"/>
        <end position="104"/>
    </location>
</feature>
<dbReference type="EMBL" id="JBBXMP010000094">
    <property type="protein sequence ID" value="KAL0062869.1"/>
    <property type="molecule type" value="Genomic_DNA"/>
</dbReference>
<dbReference type="Proteomes" id="UP001437256">
    <property type="component" value="Unassembled WGS sequence"/>
</dbReference>
<sequence>MGTFDDPIGSVLIATWICAMLEMLILKDTYYYFTNYRDDSMFLKLFVGFTVLVDVACLIAAFGQVYLAGVTFWGNPIVLVQQYWPIPVSLITTAIVAFLVQSFLIHRLWVLTRNWFIPIALATAASVSMICCAWVGVLYAMHRDYADRYKGKTPVIVWMTTTTATDVLITLCLIIRLQKMKTNFKSTETVIARLTRGSMQTGATTAVLALAGLIAFLANNSSNVEAATTFILARCYVLTLLYNVNLRGTHGVTGNSTEKPESNHRMGPLSHGSPVEAFGGIEIHRTAHVHMDEESVTDADQKKGVYASESA</sequence>
<feature type="transmembrane region" description="Helical" evidence="2">
    <location>
        <begin position="45"/>
        <end position="66"/>
    </location>
</feature>
<comment type="caution">
    <text evidence="4">The sequence shown here is derived from an EMBL/GenBank/DDBJ whole genome shotgun (WGS) entry which is preliminary data.</text>
</comment>
<evidence type="ECO:0000256" key="1">
    <source>
        <dbReference type="SAM" id="MobiDB-lite"/>
    </source>
</evidence>
<evidence type="ECO:0000313" key="5">
    <source>
        <dbReference type="Proteomes" id="UP001437256"/>
    </source>
</evidence>
<feature type="transmembrane region" description="Helical" evidence="2">
    <location>
        <begin position="198"/>
        <end position="218"/>
    </location>
</feature>
<feature type="transmembrane region" description="Helical" evidence="2">
    <location>
        <begin position="12"/>
        <end position="33"/>
    </location>
</feature>
<keyword evidence="2" id="KW-0472">Membrane</keyword>
<feature type="transmembrane region" description="Helical" evidence="2">
    <location>
        <begin position="116"/>
        <end position="140"/>
    </location>
</feature>
<feature type="transmembrane region" description="Helical" evidence="2">
    <location>
        <begin position="224"/>
        <end position="244"/>
    </location>
</feature>
<dbReference type="Pfam" id="PF20152">
    <property type="entry name" value="DUF6534"/>
    <property type="match status" value="1"/>
</dbReference>
<organism evidence="4 5">
    <name type="scientific">Marasmius tenuissimus</name>
    <dbReference type="NCBI Taxonomy" id="585030"/>
    <lineage>
        <taxon>Eukaryota</taxon>
        <taxon>Fungi</taxon>
        <taxon>Dikarya</taxon>
        <taxon>Basidiomycota</taxon>
        <taxon>Agaricomycotina</taxon>
        <taxon>Agaricomycetes</taxon>
        <taxon>Agaricomycetidae</taxon>
        <taxon>Agaricales</taxon>
        <taxon>Marasmiineae</taxon>
        <taxon>Marasmiaceae</taxon>
        <taxon>Marasmius</taxon>
    </lineage>
</organism>
<feature type="domain" description="DUF6534" evidence="3">
    <location>
        <begin position="163"/>
        <end position="247"/>
    </location>
</feature>
<reference evidence="4 5" key="1">
    <citation type="submission" date="2024-05" db="EMBL/GenBank/DDBJ databases">
        <title>A draft genome resource for the thread blight pathogen Marasmius tenuissimus strain MS-2.</title>
        <authorList>
            <person name="Yulfo-Soto G.E."/>
            <person name="Baruah I.K."/>
            <person name="Amoako-Attah I."/>
            <person name="Bukari Y."/>
            <person name="Meinhardt L.W."/>
            <person name="Bailey B.A."/>
            <person name="Cohen S.P."/>
        </authorList>
    </citation>
    <scope>NUCLEOTIDE SEQUENCE [LARGE SCALE GENOMIC DNA]</scope>
    <source>
        <strain evidence="4 5">MS-2</strain>
    </source>
</reference>
<evidence type="ECO:0000256" key="2">
    <source>
        <dbReference type="SAM" id="Phobius"/>
    </source>
</evidence>
<evidence type="ECO:0000259" key="3">
    <source>
        <dbReference type="Pfam" id="PF20152"/>
    </source>
</evidence>
<protein>
    <recommendedName>
        <fullName evidence="3">DUF6534 domain-containing protein</fullName>
    </recommendedName>
</protein>
<keyword evidence="5" id="KW-1185">Reference proteome</keyword>
<dbReference type="PANTHER" id="PTHR40465">
    <property type="entry name" value="CHROMOSOME 1, WHOLE GENOME SHOTGUN SEQUENCE"/>
    <property type="match status" value="1"/>
</dbReference>
<dbReference type="InterPro" id="IPR045339">
    <property type="entry name" value="DUF6534"/>
</dbReference>
<keyword evidence="2" id="KW-0812">Transmembrane</keyword>
<evidence type="ECO:0000313" key="4">
    <source>
        <dbReference type="EMBL" id="KAL0062869.1"/>
    </source>
</evidence>
<name>A0ABR2ZNV6_9AGAR</name>
<gene>
    <name evidence="4" type="ORF">AAF712_010265</name>
</gene>
<accession>A0ABR2ZNV6</accession>
<feature type="transmembrane region" description="Helical" evidence="2">
    <location>
        <begin position="155"/>
        <end position="177"/>
    </location>
</feature>
<feature type="region of interest" description="Disordered" evidence="1">
    <location>
        <begin position="251"/>
        <end position="270"/>
    </location>
</feature>